<name>A0AAW3ZJF9_9GAMM</name>
<dbReference type="PANTHER" id="PTHR43777">
    <property type="entry name" value="MOLYBDENUM COFACTOR CYTIDYLYLTRANSFERASE"/>
    <property type="match status" value="1"/>
</dbReference>
<evidence type="ECO:0000256" key="1">
    <source>
        <dbReference type="ARBA" id="ARBA00022842"/>
    </source>
</evidence>
<feature type="domain" description="MobA-like NTP transferase" evidence="3">
    <location>
        <begin position="10"/>
        <end position="170"/>
    </location>
</feature>
<gene>
    <name evidence="4" type="ORF">IFO71_06320</name>
</gene>
<feature type="compositionally biased region" description="Acidic residues" evidence="2">
    <location>
        <begin position="186"/>
        <end position="195"/>
    </location>
</feature>
<dbReference type="CDD" id="cd04182">
    <property type="entry name" value="GT_2_like_f"/>
    <property type="match status" value="1"/>
</dbReference>
<protein>
    <submittedName>
        <fullName evidence="4">Nucleotidyltransferase family protein</fullName>
    </submittedName>
</protein>
<dbReference type="EMBL" id="JACYTR010000008">
    <property type="protein sequence ID" value="MBD8525354.1"/>
    <property type="molecule type" value="Genomic_DNA"/>
</dbReference>
<keyword evidence="1" id="KW-0460">Magnesium</keyword>
<proteinExistence type="predicted"/>
<dbReference type="InterPro" id="IPR029044">
    <property type="entry name" value="Nucleotide-diphossugar_trans"/>
</dbReference>
<dbReference type="SUPFAM" id="SSF53448">
    <property type="entry name" value="Nucleotide-diphospho-sugar transferases"/>
    <property type="match status" value="1"/>
</dbReference>
<organism evidence="4 5">
    <name type="scientific">Pseudomarimonas arenosa</name>
    <dbReference type="NCBI Taxonomy" id="2774145"/>
    <lineage>
        <taxon>Bacteria</taxon>
        <taxon>Pseudomonadati</taxon>
        <taxon>Pseudomonadota</taxon>
        <taxon>Gammaproteobacteria</taxon>
        <taxon>Lysobacterales</taxon>
        <taxon>Lysobacteraceae</taxon>
        <taxon>Pseudomarimonas</taxon>
    </lineage>
</organism>
<evidence type="ECO:0000313" key="5">
    <source>
        <dbReference type="Proteomes" id="UP000613768"/>
    </source>
</evidence>
<evidence type="ECO:0000313" key="4">
    <source>
        <dbReference type="EMBL" id="MBD8525354.1"/>
    </source>
</evidence>
<feature type="region of interest" description="Disordered" evidence="2">
    <location>
        <begin position="176"/>
        <end position="195"/>
    </location>
</feature>
<dbReference type="Gene3D" id="3.90.550.10">
    <property type="entry name" value="Spore Coat Polysaccharide Biosynthesis Protein SpsA, Chain A"/>
    <property type="match status" value="1"/>
</dbReference>
<evidence type="ECO:0000256" key="2">
    <source>
        <dbReference type="SAM" id="MobiDB-lite"/>
    </source>
</evidence>
<dbReference type="PANTHER" id="PTHR43777:SF1">
    <property type="entry name" value="MOLYBDENUM COFACTOR CYTIDYLYLTRANSFERASE"/>
    <property type="match status" value="1"/>
</dbReference>
<dbReference type="AlphaFoldDB" id="A0AAW3ZJF9"/>
<dbReference type="Pfam" id="PF12804">
    <property type="entry name" value="NTP_transf_3"/>
    <property type="match status" value="1"/>
</dbReference>
<sequence length="195" mass="21545">MAQHPHLRIAILAAGESKRLGQPKQLVPINGIPLLQHAINQAAPLVEKVWVVLGKHGDLCWQALSGQQPLRRINVSDPEPRLSASLRTAASHAKDDPHAQHLLLMLVDQYRVDTAWLNALIQLSHHRPDAVIASHYHGIRGVPALFPRRSFTALQTLHGDQGARYLLRQASEQVVEYRSPQGPGDVDSESDLAQL</sequence>
<reference evidence="4 5" key="1">
    <citation type="submission" date="2020-09" db="EMBL/GenBank/DDBJ databases">
        <title>Pseudoxanthomonas sp. CAU 1598 isolated from sand of Yaerae Beach.</title>
        <authorList>
            <person name="Kim W."/>
        </authorList>
    </citation>
    <scope>NUCLEOTIDE SEQUENCE [LARGE SCALE GENOMIC DNA]</scope>
    <source>
        <strain evidence="4 5">CAU 1598</strain>
    </source>
</reference>
<dbReference type="InterPro" id="IPR025877">
    <property type="entry name" value="MobA-like_NTP_Trfase"/>
</dbReference>
<comment type="caution">
    <text evidence="4">The sequence shown here is derived from an EMBL/GenBank/DDBJ whole genome shotgun (WGS) entry which is preliminary data.</text>
</comment>
<accession>A0AAW3ZJF9</accession>
<evidence type="ECO:0000259" key="3">
    <source>
        <dbReference type="Pfam" id="PF12804"/>
    </source>
</evidence>
<dbReference type="GO" id="GO:0016779">
    <property type="term" value="F:nucleotidyltransferase activity"/>
    <property type="evidence" value="ECO:0007669"/>
    <property type="project" value="UniProtKB-ARBA"/>
</dbReference>
<keyword evidence="5" id="KW-1185">Reference proteome</keyword>
<dbReference type="RefSeq" id="WP_192028695.1">
    <property type="nucleotide sequence ID" value="NZ_JACYTR010000008.1"/>
</dbReference>
<dbReference type="Proteomes" id="UP000613768">
    <property type="component" value="Unassembled WGS sequence"/>
</dbReference>